<name>A0A9D4M7M4_DREPO</name>
<proteinExistence type="predicted"/>
<keyword evidence="2" id="KW-1185">Reference proteome</keyword>
<evidence type="ECO:0000313" key="1">
    <source>
        <dbReference type="EMBL" id="KAH3872270.1"/>
    </source>
</evidence>
<accession>A0A9D4M7M4</accession>
<reference evidence="1" key="2">
    <citation type="submission" date="2020-11" db="EMBL/GenBank/DDBJ databases">
        <authorList>
            <person name="McCartney M.A."/>
            <person name="Auch B."/>
            <person name="Kono T."/>
            <person name="Mallez S."/>
            <person name="Becker A."/>
            <person name="Gohl D.M."/>
            <person name="Silverstein K.A.T."/>
            <person name="Koren S."/>
            <person name="Bechman K.B."/>
            <person name="Herman A."/>
            <person name="Abrahante J.E."/>
            <person name="Garbe J."/>
        </authorList>
    </citation>
    <scope>NUCLEOTIDE SEQUENCE</scope>
    <source>
        <strain evidence="1">Duluth1</strain>
        <tissue evidence="1">Whole animal</tissue>
    </source>
</reference>
<gene>
    <name evidence="1" type="ORF">DPMN_035485</name>
</gene>
<organism evidence="1 2">
    <name type="scientific">Dreissena polymorpha</name>
    <name type="common">Zebra mussel</name>
    <name type="synonym">Mytilus polymorpha</name>
    <dbReference type="NCBI Taxonomy" id="45954"/>
    <lineage>
        <taxon>Eukaryota</taxon>
        <taxon>Metazoa</taxon>
        <taxon>Spiralia</taxon>
        <taxon>Lophotrochozoa</taxon>
        <taxon>Mollusca</taxon>
        <taxon>Bivalvia</taxon>
        <taxon>Autobranchia</taxon>
        <taxon>Heteroconchia</taxon>
        <taxon>Euheterodonta</taxon>
        <taxon>Imparidentia</taxon>
        <taxon>Neoheterodontei</taxon>
        <taxon>Myida</taxon>
        <taxon>Dreissenoidea</taxon>
        <taxon>Dreissenidae</taxon>
        <taxon>Dreissena</taxon>
    </lineage>
</organism>
<protein>
    <submittedName>
        <fullName evidence="1">Uncharacterized protein</fullName>
    </submittedName>
</protein>
<dbReference type="Proteomes" id="UP000828390">
    <property type="component" value="Unassembled WGS sequence"/>
</dbReference>
<evidence type="ECO:0000313" key="2">
    <source>
        <dbReference type="Proteomes" id="UP000828390"/>
    </source>
</evidence>
<reference evidence="1" key="1">
    <citation type="journal article" date="2019" name="bioRxiv">
        <title>The Genome of the Zebra Mussel, Dreissena polymorpha: A Resource for Invasive Species Research.</title>
        <authorList>
            <person name="McCartney M.A."/>
            <person name="Auch B."/>
            <person name="Kono T."/>
            <person name="Mallez S."/>
            <person name="Zhang Y."/>
            <person name="Obille A."/>
            <person name="Becker A."/>
            <person name="Abrahante J.E."/>
            <person name="Garbe J."/>
            <person name="Badalamenti J.P."/>
            <person name="Herman A."/>
            <person name="Mangelson H."/>
            <person name="Liachko I."/>
            <person name="Sullivan S."/>
            <person name="Sone E.D."/>
            <person name="Koren S."/>
            <person name="Silverstein K.A.T."/>
            <person name="Beckman K.B."/>
            <person name="Gohl D.M."/>
        </authorList>
    </citation>
    <scope>NUCLEOTIDE SEQUENCE</scope>
    <source>
        <strain evidence="1">Duluth1</strain>
        <tissue evidence="1">Whole animal</tissue>
    </source>
</reference>
<dbReference type="EMBL" id="JAIWYP010000002">
    <property type="protein sequence ID" value="KAH3872270.1"/>
    <property type="molecule type" value="Genomic_DNA"/>
</dbReference>
<dbReference type="AlphaFoldDB" id="A0A9D4M7M4"/>
<sequence>MSICPVHPAFLPSSLSWRTVLHRGSCLATCQKQASVRRLTVASGVLVGRVPDVLVGLVFCVGDSKKSSETRTCMFKCLYSSFCIRVKVQVSQP</sequence>
<comment type="caution">
    <text evidence="1">The sequence shown here is derived from an EMBL/GenBank/DDBJ whole genome shotgun (WGS) entry which is preliminary data.</text>
</comment>